<reference evidence="1" key="2">
    <citation type="submission" date="2023-01" db="EMBL/GenBank/DDBJ databases">
        <authorList>
            <person name="Petersen C."/>
        </authorList>
    </citation>
    <scope>NUCLEOTIDE SEQUENCE</scope>
    <source>
        <strain evidence="1">IBT 12815</strain>
    </source>
</reference>
<name>A0AAD6EE88_9EURO</name>
<dbReference type="RefSeq" id="XP_056756192.1">
    <property type="nucleotide sequence ID" value="XM_056891197.1"/>
</dbReference>
<evidence type="ECO:0000313" key="2">
    <source>
        <dbReference type="Proteomes" id="UP001213799"/>
    </source>
</evidence>
<accession>A0AAD6EE88</accession>
<gene>
    <name evidence="1" type="ORF">N7537_000139</name>
</gene>
<dbReference type="GeneID" id="81581439"/>
<dbReference type="EMBL" id="JAQJAE010000001">
    <property type="protein sequence ID" value="KAJ5615025.1"/>
    <property type="molecule type" value="Genomic_DNA"/>
</dbReference>
<sequence>MSPSLCIRVTLQLWYTTLDAFSPHISLSPPQLCKDETSMLLSRPHPQVLSTEQAARLPSSITVASFDRSWSTEKTTYLLHFREFQSILIDDTQRAHFHEP</sequence>
<reference evidence="1" key="1">
    <citation type="journal article" date="2023" name="IMA Fungus">
        <title>Comparative genomic study of the Penicillium genus elucidates a diverse pangenome and 15 lateral gene transfer events.</title>
        <authorList>
            <person name="Petersen C."/>
            <person name="Sorensen T."/>
            <person name="Nielsen M.R."/>
            <person name="Sondergaard T.E."/>
            <person name="Sorensen J.L."/>
            <person name="Fitzpatrick D.A."/>
            <person name="Frisvad J.C."/>
            <person name="Nielsen K.L."/>
        </authorList>
    </citation>
    <scope>NUCLEOTIDE SEQUENCE</scope>
    <source>
        <strain evidence="1">IBT 12815</strain>
    </source>
</reference>
<proteinExistence type="predicted"/>
<organism evidence="1 2">
    <name type="scientific">Penicillium hordei</name>
    <dbReference type="NCBI Taxonomy" id="40994"/>
    <lineage>
        <taxon>Eukaryota</taxon>
        <taxon>Fungi</taxon>
        <taxon>Dikarya</taxon>
        <taxon>Ascomycota</taxon>
        <taxon>Pezizomycotina</taxon>
        <taxon>Eurotiomycetes</taxon>
        <taxon>Eurotiomycetidae</taxon>
        <taxon>Eurotiales</taxon>
        <taxon>Aspergillaceae</taxon>
        <taxon>Penicillium</taxon>
    </lineage>
</organism>
<comment type="caution">
    <text evidence="1">The sequence shown here is derived from an EMBL/GenBank/DDBJ whole genome shotgun (WGS) entry which is preliminary data.</text>
</comment>
<evidence type="ECO:0000313" key="1">
    <source>
        <dbReference type="EMBL" id="KAJ5615025.1"/>
    </source>
</evidence>
<keyword evidence="2" id="KW-1185">Reference proteome</keyword>
<dbReference type="Proteomes" id="UP001213799">
    <property type="component" value="Unassembled WGS sequence"/>
</dbReference>
<protein>
    <submittedName>
        <fullName evidence="1">Uncharacterized protein</fullName>
    </submittedName>
</protein>
<dbReference type="AlphaFoldDB" id="A0AAD6EE88"/>